<gene>
    <name evidence="1" type="ORF">SAMN04490355_101696</name>
</gene>
<dbReference type="RefSeq" id="WP_090936542.1">
    <property type="nucleotide sequence ID" value="NZ_FOTS01000016.1"/>
</dbReference>
<dbReference type="OrthoDB" id="9918836at2"/>
<evidence type="ECO:0000313" key="2">
    <source>
        <dbReference type="Proteomes" id="UP000199520"/>
    </source>
</evidence>
<organism evidence="1 2">
    <name type="scientific">Pelosinus propionicus DSM 13327</name>
    <dbReference type="NCBI Taxonomy" id="1123291"/>
    <lineage>
        <taxon>Bacteria</taxon>
        <taxon>Bacillati</taxon>
        <taxon>Bacillota</taxon>
        <taxon>Negativicutes</taxon>
        <taxon>Selenomonadales</taxon>
        <taxon>Sporomusaceae</taxon>
        <taxon>Pelosinus</taxon>
    </lineage>
</organism>
<name>A0A1I4KAT3_9FIRM</name>
<sequence length="95" mass="11413">MKSQIYQWEWVDSYLMQYNQILQDLKGRASTISPSQKLDYLKQVQWLEVEQNRFKAAYRKVQESSECEQEEMKDVLGDVLQNLKKSFALVIKKYK</sequence>
<proteinExistence type="predicted"/>
<dbReference type="STRING" id="1123291.SAMN04490355_101696"/>
<keyword evidence="2" id="KW-1185">Reference proteome</keyword>
<accession>A0A1I4KAT3</accession>
<protein>
    <submittedName>
        <fullName evidence="1">Uncharacterized protein</fullName>
    </submittedName>
</protein>
<dbReference type="Proteomes" id="UP000199520">
    <property type="component" value="Unassembled WGS sequence"/>
</dbReference>
<dbReference type="EMBL" id="FOTS01000016">
    <property type="protein sequence ID" value="SFL75844.1"/>
    <property type="molecule type" value="Genomic_DNA"/>
</dbReference>
<evidence type="ECO:0000313" key="1">
    <source>
        <dbReference type="EMBL" id="SFL75844.1"/>
    </source>
</evidence>
<dbReference type="AlphaFoldDB" id="A0A1I4KAT3"/>
<reference evidence="2" key="1">
    <citation type="submission" date="2016-10" db="EMBL/GenBank/DDBJ databases">
        <authorList>
            <person name="Varghese N."/>
            <person name="Submissions S."/>
        </authorList>
    </citation>
    <scope>NUCLEOTIDE SEQUENCE [LARGE SCALE GENOMIC DNA]</scope>
    <source>
        <strain evidence="2">DSM 13327</strain>
    </source>
</reference>